<gene>
    <name evidence="1" type="ORF">B0A65_00215</name>
</gene>
<dbReference type="PANTHER" id="PTHR43737:SF1">
    <property type="entry name" value="DUF1501 DOMAIN-CONTAINING PROTEIN"/>
    <property type="match status" value="1"/>
</dbReference>
<organism evidence="1 2">
    <name type="scientific">Flavobacterium frigidimaris</name>
    <dbReference type="NCBI Taxonomy" id="262320"/>
    <lineage>
        <taxon>Bacteria</taxon>
        <taxon>Pseudomonadati</taxon>
        <taxon>Bacteroidota</taxon>
        <taxon>Flavobacteriia</taxon>
        <taxon>Flavobacteriales</taxon>
        <taxon>Flavobacteriaceae</taxon>
        <taxon>Flavobacterium</taxon>
    </lineage>
</organism>
<keyword evidence="2" id="KW-1185">Reference proteome</keyword>
<dbReference type="EMBL" id="MUGV01000001">
    <property type="protein sequence ID" value="OXA82460.1"/>
    <property type="molecule type" value="Genomic_DNA"/>
</dbReference>
<evidence type="ECO:0000313" key="2">
    <source>
        <dbReference type="Proteomes" id="UP000198382"/>
    </source>
</evidence>
<reference evidence="1 2" key="1">
    <citation type="submission" date="2016-11" db="EMBL/GenBank/DDBJ databases">
        <title>Whole genomes of Flavobacteriaceae.</title>
        <authorList>
            <person name="Stine C."/>
            <person name="Li C."/>
            <person name="Tadesse D."/>
        </authorList>
    </citation>
    <scope>NUCLEOTIDE SEQUENCE [LARGE SCALE GENOMIC DNA]</scope>
    <source>
        <strain evidence="1 2">DSM 15937</strain>
    </source>
</reference>
<dbReference type="PANTHER" id="PTHR43737">
    <property type="entry name" value="BLL7424 PROTEIN"/>
    <property type="match status" value="1"/>
</dbReference>
<evidence type="ECO:0000313" key="1">
    <source>
        <dbReference type="EMBL" id="OXA82460.1"/>
    </source>
</evidence>
<protein>
    <submittedName>
        <fullName evidence="1">Twin-arginine translocation pathway signal sequence domain protein</fullName>
    </submittedName>
</protein>
<dbReference type="InterPro" id="IPR010869">
    <property type="entry name" value="DUF1501"/>
</dbReference>
<sequence length="401" mass="44655">MAGISISLKIEIMNRRNFLTLTGTFTGGLLVLPDFLHAFGSQTNLITGEQCIVFVQLNGGNDGLNTFIPYDNPLYYDLRTKIALNKDVVVGKNKGMAFHPSLKDFAQMQQNGDLTVIQNVGYPEPIRSHFRSQEIWQTATDSDKYINEGWLGRYLDLQCNGHQATAGINLDSIDNLALKGTEPNSITVKDPNRFKVKSDKDENVTLSDNPQLDFVRKIANSVTEGSDEIQKALAKSKTEISYPKTGLSKNLEWIARLIKGNLNSKVYYTSLGGFDTHDNQLAIHEKRLTDLNDALFTFYQDLKQAQLMQNVTVVVFSEFGRRVKDNGNGTDHGTAAPMFIIGGNNKGTILGNNPNLSDLDNGDLKHEIDFRSVYASLLKEKMNFDYSKIGIRNKPVSGLFS</sequence>
<proteinExistence type="predicted"/>
<dbReference type="Proteomes" id="UP000198382">
    <property type="component" value="Unassembled WGS sequence"/>
</dbReference>
<accession>A0ABX4BVW2</accession>
<name>A0ABX4BVW2_FLAFR</name>
<dbReference type="Pfam" id="PF07394">
    <property type="entry name" value="DUF1501"/>
    <property type="match status" value="1"/>
</dbReference>
<comment type="caution">
    <text evidence="1">The sequence shown here is derived from an EMBL/GenBank/DDBJ whole genome shotgun (WGS) entry which is preliminary data.</text>
</comment>